<dbReference type="Proteomes" id="UP000077275">
    <property type="component" value="Unassembled WGS sequence"/>
</dbReference>
<keyword evidence="1" id="KW-1133">Transmembrane helix</keyword>
<keyword evidence="1" id="KW-0812">Transmembrane</keyword>
<name>A0A166E196_9EURY</name>
<evidence type="ECO:0000313" key="3">
    <source>
        <dbReference type="Proteomes" id="UP000077275"/>
    </source>
</evidence>
<evidence type="ECO:0000313" key="2">
    <source>
        <dbReference type="EMBL" id="KZX16166.1"/>
    </source>
</evidence>
<dbReference type="EMBL" id="LWMW01000098">
    <property type="protein sequence ID" value="KZX16166.1"/>
    <property type="molecule type" value="Genomic_DNA"/>
</dbReference>
<dbReference type="PATRIC" id="fig|47311.3.peg.1139"/>
<protein>
    <submittedName>
        <fullName evidence="2">Uncharacterized protein</fullName>
    </submittedName>
</protein>
<comment type="caution">
    <text evidence="2">The sequence shown here is derived from an EMBL/GenBank/DDBJ whole genome shotgun (WGS) entry which is preliminary data.</text>
</comment>
<feature type="transmembrane region" description="Helical" evidence="1">
    <location>
        <begin position="12"/>
        <end position="30"/>
    </location>
</feature>
<evidence type="ECO:0000256" key="1">
    <source>
        <dbReference type="SAM" id="Phobius"/>
    </source>
</evidence>
<keyword evidence="3" id="KW-1185">Reference proteome</keyword>
<dbReference type="RefSeq" id="WP_067259626.1">
    <property type="nucleotide sequence ID" value="NZ_LWMW01000098.1"/>
</dbReference>
<dbReference type="AlphaFoldDB" id="A0A166E196"/>
<proteinExistence type="predicted"/>
<sequence>MNSRGLVTVDFVFTLFLTLLIAMTTLSFFVNTLDNEKIIEEEVNFRLLIDKIANSINQVNSNEVGNIKEVKIPNNLSKMNYNLIVKKNKVIFISNNKKGESTIFPVRLADFNNNTLEEIRLNSGEAYKIKKSMDDNNISMIQIYRI</sequence>
<keyword evidence="1" id="KW-0472">Membrane</keyword>
<dbReference type="OrthoDB" id="77333at2157"/>
<gene>
    <name evidence="2" type="ORF">MBCUT_10320</name>
</gene>
<reference evidence="2 3" key="1">
    <citation type="submission" date="2016-04" db="EMBL/GenBank/DDBJ databases">
        <title>Genome sequence of Methanobrevibacter cuticularis DSM 11139.</title>
        <authorList>
            <person name="Poehlein A."/>
            <person name="Seedorf H."/>
            <person name="Daniel R."/>
        </authorList>
    </citation>
    <scope>NUCLEOTIDE SEQUENCE [LARGE SCALE GENOMIC DNA]</scope>
    <source>
        <strain evidence="2 3">DSM 11139</strain>
    </source>
</reference>
<organism evidence="2 3">
    <name type="scientific">Methanobrevibacter cuticularis</name>
    <dbReference type="NCBI Taxonomy" id="47311"/>
    <lineage>
        <taxon>Archaea</taxon>
        <taxon>Methanobacteriati</taxon>
        <taxon>Methanobacteriota</taxon>
        <taxon>Methanomada group</taxon>
        <taxon>Methanobacteria</taxon>
        <taxon>Methanobacteriales</taxon>
        <taxon>Methanobacteriaceae</taxon>
        <taxon>Methanobrevibacter</taxon>
    </lineage>
</organism>
<accession>A0A166E196</accession>